<keyword evidence="3" id="KW-1185">Reference proteome</keyword>
<evidence type="ECO:0000256" key="1">
    <source>
        <dbReference type="SAM" id="MobiDB-lite"/>
    </source>
</evidence>
<dbReference type="EMBL" id="CACRXK020019417">
    <property type="protein sequence ID" value="CAB4033635.1"/>
    <property type="molecule type" value="Genomic_DNA"/>
</dbReference>
<proteinExistence type="predicted"/>
<name>A0A7D9JR09_PARCT</name>
<evidence type="ECO:0000313" key="3">
    <source>
        <dbReference type="Proteomes" id="UP001152795"/>
    </source>
</evidence>
<comment type="caution">
    <text evidence="2">The sequence shown here is derived from an EMBL/GenBank/DDBJ whole genome shotgun (WGS) entry which is preliminary data.</text>
</comment>
<dbReference type="Proteomes" id="UP001152795">
    <property type="component" value="Unassembled WGS sequence"/>
</dbReference>
<feature type="region of interest" description="Disordered" evidence="1">
    <location>
        <begin position="1"/>
        <end position="22"/>
    </location>
</feature>
<reference evidence="2" key="1">
    <citation type="submission" date="2020-04" db="EMBL/GenBank/DDBJ databases">
        <authorList>
            <person name="Alioto T."/>
            <person name="Alioto T."/>
            <person name="Gomez Garrido J."/>
        </authorList>
    </citation>
    <scope>NUCLEOTIDE SEQUENCE</scope>
    <source>
        <strain evidence="2">A484AB</strain>
    </source>
</reference>
<dbReference type="OrthoDB" id="6121320at2759"/>
<protein>
    <submittedName>
        <fullName evidence="2">Uncharacterized protein</fullName>
    </submittedName>
</protein>
<organism evidence="2 3">
    <name type="scientific">Paramuricea clavata</name>
    <name type="common">Red gorgonian</name>
    <name type="synonym">Violescent sea-whip</name>
    <dbReference type="NCBI Taxonomy" id="317549"/>
    <lineage>
        <taxon>Eukaryota</taxon>
        <taxon>Metazoa</taxon>
        <taxon>Cnidaria</taxon>
        <taxon>Anthozoa</taxon>
        <taxon>Octocorallia</taxon>
        <taxon>Malacalcyonacea</taxon>
        <taxon>Plexauridae</taxon>
        <taxon>Paramuricea</taxon>
    </lineage>
</organism>
<gene>
    <name evidence="2" type="ORF">PACLA_8A012910</name>
</gene>
<sequence length="232" mass="26812">NLHFRNIRQTRSNHDVPGTVDCNTEEEFDTKLSSLQKKWDERESEHGRPSDSGSTFYEWFVKEKANDVKTSMFKPVKMEAGLGDPPKEYLNNDPESANFIIKHSLHFDPKKPQEFIQEVKKIVETQYRNEDRAVFGKGMYKVREEFQHLVVDDIRWSKMTHAQRLSKLQTYQKTGMDGKKTYLNLNDGETETSTVTQAVSSANQLPLSAAECGITTILIVIWMLCSKRRKSC</sequence>
<evidence type="ECO:0000313" key="2">
    <source>
        <dbReference type="EMBL" id="CAB4033635.1"/>
    </source>
</evidence>
<accession>A0A7D9JR09</accession>
<feature type="non-terminal residue" evidence="2">
    <location>
        <position position="1"/>
    </location>
</feature>
<dbReference type="AlphaFoldDB" id="A0A7D9JR09"/>